<accession>A0ABM0LY79</accession>
<keyword evidence="2" id="KW-1185">Reference proteome</keyword>
<reference evidence="3" key="1">
    <citation type="submission" date="2025-08" db="UniProtKB">
        <authorList>
            <consortium name="RefSeq"/>
        </authorList>
    </citation>
    <scope>IDENTIFICATION</scope>
    <source>
        <tissue evidence="3">Testes</tissue>
    </source>
</reference>
<organism evidence="2 3">
    <name type="scientific">Saccoglossus kowalevskii</name>
    <name type="common">Acorn worm</name>
    <dbReference type="NCBI Taxonomy" id="10224"/>
    <lineage>
        <taxon>Eukaryota</taxon>
        <taxon>Metazoa</taxon>
        <taxon>Hemichordata</taxon>
        <taxon>Enteropneusta</taxon>
        <taxon>Harrimaniidae</taxon>
        <taxon>Saccoglossus</taxon>
    </lineage>
</organism>
<dbReference type="RefSeq" id="XP_006812720.1">
    <property type="nucleotide sequence ID" value="XM_006812657.1"/>
</dbReference>
<feature type="region of interest" description="Disordered" evidence="1">
    <location>
        <begin position="119"/>
        <end position="149"/>
    </location>
</feature>
<gene>
    <name evidence="3" type="primary">LOC102805675</name>
</gene>
<evidence type="ECO:0000256" key="1">
    <source>
        <dbReference type="SAM" id="MobiDB-lite"/>
    </source>
</evidence>
<dbReference type="GeneID" id="102805675"/>
<sequence>MLRNAKDRPSIEELLCHPYLQSQPEKMMSQMQNMYMSRFEQQFKSILSQLTPHSPNSINCMTQSLMAQMNDSNDVAPVLPIAASQMVTSSTAPASQPQEMNGQALQGKPVTVKHFETQQKQSMEVGPSSFSFPQMSMPPPNVPTHPQRKPLGMVNQQKIAEDSSHQKTSLESKYLNSGAENGILLE</sequence>
<evidence type="ECO:0000313" key="3">
    <source>
        <dbReference type="RefSeq" id="XP_006812720.1"/>
    </source>
</evidence>
<dbReference type="Proteomes" id="UP000694865">
    <property type="component" value="Unplaced"/>
</dbReference>
<proteinExistence type="predicted"/>
<evidence type="ECO:0000313" key="2">
    <source>
        <dbReference type="Proteomes" id="UP000694865"/>
    </source>
</evidence>
<protein>
    <submittedName>
        <fullName evidence="3">Uncharacterized protein LOC102805675</fullName>
    </submittedName>
</protein>
<name>A0ABM0LY79_SACKO</name>